<keyword evidence="1" id="KW-0812">Transmembrane</keyword>
<dbReference type="Pfam" id="PF11089">
    <property type="entry name" value="SyrA"/>
    <property type="match status" value="1"/>
</dbReference>
<feature type="transmembrane region" description="Helical" evidence="1">
    <location>
        <begin position="22"/>
        <end position="44"/>
    </location>
</feature>
<feature type="transmembrane region" description="Helical" evidence="1">
    <location>
        <begin position="50"/>
        <end position="75"/>
    </location>
</feature>
<organism evidence="2">
    <name type="scientific">Mesorhizobium plurifarium</name>
    <dbReference type="NCBI Taxonomy" id="69974"/>
    <lineage>
        <taxon>Bacteria</taxon>
        <taxon>Pseudomonadati</taxon>
        <taxon>Pseudomonadota</taxon>
        <taxon>Alphaproteobacteria</taxon>
        <taxon>Hyphomicrobiales</taxon>
        <taxon>Phyllobacteriaceae</taxon>
        <taxon>Mesorhizobium</taxon>
    </lineage>
</organism>
<name>A0A090DTR8_MESPL</name>
<keyword evidence="1" id="KW-1133">Transmembrane helix</keyword>
<protein>
    <submittedName>
        <fullName evidence="2">Uncharacterized protein</fullName>
    </submittedName>
</protein>
<accession>A0A090DTR8</accession>
<evidence type="ECO:0000256" key="1">
    <source>
        <dbReference type="SAM" id="Phobius"/>
    </source>
</evidence>
<dbReference type="AlphaFoldDB" id="A0A090DTR8"/>
<proteinExistence type="predicted"/>
<dbReference type="InterPro" id="IPR024239">
    <property type="entry name" value="SyrA"/>
</dbReference>
<reference evidence="2" key="1">
    <citation type="submission" date="2014-08" db="EMBL/GenBank/DDBJ databases">
        <authorList>
            <person name="Moulin Lionel"/>
        </authorList>
    </citation>
    <scope>NUCLEOTIDE SEQUENCE [LARGE SCALE GENOMIC DNA]</scope>
</reference>
<sequence>MGRDMGEIADGRMWSRRSVGQMYFPQFLVGMAATLLVILGWTFMSTGSGWMAIGWTFLAAVVLQAGYFVAVLWLVHGETRVTDEGKADASSAPAKIPGPFERDGIIHALILRLFPTLLP</sequence>
<dbReference type="Proteomes" id="UP000046373">
    <property type="component" value="Unassembled WGS sequence"/>
</dbReference>
<dbReference type="EMBL" id="CCNB01000003">
    <property type="protein sequence ID" value="CDX18041.1"/>
    <property type="molecule type" value="Genomic_DNA"/>
</dbReference>
<gene>
    <name evidence="2" type="ORF">MPLDJ20_110154</name>
</gene>
<keyword evidence="1" id="KW-0472">Membrane</keyword>
<evidence type="ECO:0000313" key="2">
    <source>
        <dbReference type="EMBL" id="CDX18041.1"/>
    </source>
</evidence>